<dbReference type="EMBL" id="FZQP02001493">
    <property type="protein sequence ID" value="VVC93022.1"/>
    <property type="molecule type" value="Genomic_DNA"/>
</dbReference>
<evidence type="ECO:0000259" key="1">
    <source>
        <dbReference type="Pfam" id="PF14529"/>
    </source>
</evidence>
<sequence length="176" mass="19795">MGLIYAPPDNLLPARINSISTRLAEIISLYPNDYVLLTGDFNLPNITRSESGPAIQNRGSVELQNAFLNFYEICNLAGLKQQNTICNCKQNTLDLLFSNIDFEVNHCSLPLISEDKYHPCLEFDLSNLLICNTQRKPTKGPNFFKGDYTKINDTLSSIKWAEILSADSINDITDIF</sequence>
<dbReference type="Gene3D" id="3.60.10.10">
    <property type="entry name" value="Endonuclease/exonuclease/phosphatase"/>
    <property type="match status" value="1"/>
</dbReference>
<protein>
    <recommendedName>
        <fullName evidence="1">Endonuclease/exonuclease/phosphatase domain-containing protein</fullName>
    </recommendedName>
</protein>
<dbReference type="PANTHER" id="PTHR33395">
    <property type="entry name" value="TRANSCRIPTASE, PUTATIVE-RELATED-RELATED"/>
    <property type="match status" value="1"/>
</dbReference>
<proteinExistence type="predicted"/>
<reference evidence="2 3" key="1">
    <citation type="submission" date="2017-07" db="EMBL/GenBank/DDBJ databases">
        <authorList>
            <person name="Talla V."/>
            <person name="Backstrom N."/>
        </authorList>
    </citation>
    <scope>NUCLEOTIDE SEQUENCE [LARGE SCALE GENOMIC DNA]</scope>
</reference>
<organism evidence="2 3">
    <name type="scientific">Leptidea sinapis</name>
    <dbReference type="NCBI Taxonomy" id="189913"/>
    <lineage>
        <taxon>Eukaryota</taxon>
        <taxon>Metazoa</taxon>
        <taxon>Ecdysozoa</taxon>
        <taxon>Arthropoda</taxon>
        <taxon>Hexapoda</taxon>
        <taxon>Insecta</taxon>
        <taxon>Pterygota</taxon>
        <taxon>Neoptera</taxon>
        <taxon>Endopterygota</taxon>
        <taxon>Lepidoptera</taxon>
        <taxon>Glossata</taxon>
        <taxon>Ditrysia</taxon>
        <taxon>Papilionoidea</taxon>
        <taxon>Pieridae</taxon>
        <taxon>Dismorphiinae</taxon>
        <taxon>Leptidea</taxon>
    </lineage>
</organism>
<dbReference type="PANTHER" id="PTHR33395:SF22">
    <property type="entry name" value="REVERSE TRANSCRIPTASE DOMAIN-CONTAINING PROTEIN"/>
    <property type="match status" value="1"/>
</dbReference>
<dbReference type="GO" id="GO:0031012">
    <property type="term" value="C:extracellular matrix"/>
    <property type="evidence" value="ECO:0007669"/>
    <property type="project" value="TreeGrafter"/>
</dbReference>
<dbReference type="GO" id="GO:0003824">
    <property type="term" value="F:catalytic activity"/>
    <property type="evidence" value="ECO:0007669"/>
    <property type="project" value="InterPro"/>
</dbReference>
<dbReference type="Proteomes" id="UP000324832">
    <property type="component" value="Unassembled WGS sequence"/>
</dbReference>
<keyword evidence="3" id="KW-1185">Reference proteome</keyword>
<accession>A0A5E4Q620</accession>
<dbReference type="InterPro" id="IPR036691">
    <property type="entry name" value="Endo/exonu/phosph_ase_sf"/>
</dbReference>
<feature type="domain" description="Endonuclease/exonuclease/phosphatase" evidence="1">
    <location>
        <begin position="4"/>
        <end position="108"/>
    </location>
</feature>
<evidence type="ECO:0000313" key="3">
    <source>
        <dbReference type="Proteomes" id="UP000324832"/>
    </source>
</evidence>
<evidence type="ECO:0000313" key="2">
    <source>
        <dbReference type="EMBL" id="VVC93022.1"/>
    </source>
</evidence>
<gene>
    <name evidence="2" type="ORF">LSINAPIS_LOCUS5306</name>
</gene>
<dbReference type="GO" id="GO:0061343">
    <property type="term" value="P:cell adhesion involved in heart morphogenesis"/>
    <property type="evidence" value="ECO:0007669"/>
    <property type="project" value="TreeGrafter"/>
</dbReference>
<dbReference type="GO" id="GO:0007508">
    <property type="term" value="P:larval heart development"/>
    <property type="evidence" value="ECO:0007669"/>
    <property type="project" value="TreeGrafter"/>
</dbReference>
<dbReference type="AlphaFoldDB" id="A0A5E4Q620"/>
<dbReference type="Pfam" id="PF14529">
    <property type="entry name" value="Exo_endo_phos_2"/>
    <property type="match status" value="1"/>
</dbReference>
<name>A0A5E4Q620_9NEOP</name>
<dbReference type="InterPro" id="IPR005135">
    <property type="entry name" value="Endo/exonuclease/phosphatase"/>
</dbReference>